<name>A0A8S1MNC4_PARPR</name>
<evidence type="ECO:0000313" key="11">
    <source>
        <dbReference type="EMBL" id="CAD8078693.1"/>
    </source>
</evidence>
<protein>
    <recommendedName>
        <fullName evidence="10">Protein kinase domain-containing protein</fullName>
    </recommendedName>
</protein>
<feature type="compositionally biased region" description="Polar residues" evidence="9">
    <location>
        <begin position="1"/>
        <end position="15"/>
    </location>
</feature>
<dbReference type="EMBL" id="CAJJDM010000061">
    <property type="protein sequence ID" value="CAD8078693.1"/>
    <property type="molecule type" value="Genomic_DNA"/>
</dbReference>
<comment type="similarity">
    <text evidence="1">Belongs to the protein kinase superfamily. CMGC Ser/Thr protein kinase family. GSK-3 subfamily.</text>
</comment>
<dbReference type="PROSITE" id="PS00107">
    <property type="entry name" value="PROTEIN_KINASE_ATP"/>
    <property type="match status" value="1"/>
</dbReference>
<evidence type="ECO:0000313" key="12">
    <source>
        <dbReference type="Proteomes" id="UP000688137"/>
    </source>
</evidence>
<dbReference type="GO" id="GO:0005524">
    <property type="term" value="F:ATP binding"/>
    <property type="evidence" value="ECO:0007669"/>
    <property type="project" value="UniProtKB-UniRule"/>
</dbReference>
<evidence type="ECO:0000256" key="9">
    <source>
        <dbReference type="SAM" id="MobiDB-lite"/>
    </source>
</evidence>
<evidence type="ECO:0000256" key="6">
    <source>
        <dbReference type="ARBA" id="ARBA00022840"/>
    </source>
</evidence>
<evidence type="ECO:0000256" key="3">
    <source>
        <dbReference type="ARBA" id="ARBA00022679"/>
    </source>
</evidence>
<organism evidence="11 12">
    <name type="scientific">Paramecium primaurelia</name>
    <dbReference type="NCBI Taxonomy" id="5886"/>
    <lineage>
        <taxon>Eukaryota</taxon>
        <taxon>Sar</taxon>
        <taxon>Alveolata</taxon>
        <taxon>Ciliophora</taxon>
        <taxon>Intramacronucleata</taxon>
        <taxon>Oligohymenophorea</taxon>
        <taxon>Peniculida</taxon>
        <taxon>Parameciidae</taxon>
        <taxon>Paramecium</taxon>
    </lineage>
</organism>
<keyword evidence="4 7" id="KW-0547">Nucleotide-binding</keyword>
<feature type="domain" description="Protein kinase" evidence="10">
    <location>
        <begin position="126"/>
        <end position="411"/>
    </location>
</feature>
<dbReference type="AlphaFoldDB" id="A0A8S1MNC4"/>
<keyword evidence="2 8" id="KW-0723">Serine/threonine-protein kinase</keyword>
<dbReference type="InterPro" id="IPR050591">
    <property type="entry name" value="GSK-3"/>
</dbReference>
<keyword evidence="5" id="KW-0418">Kinase</keyword>
<dbReference type="InterPro" id="IPR017441">
    <property type="entry name" value="Protein_kinase_ATP_BS"/>
</dbReference>
<dbReference type="GO" id="GO:0030154">
    <property type="term" value="P:cell differentiation"/>
    <property type="evidence" value="ECO:0007669"/>
    <property type="project" value="TreeGrafter"/>
</dbReference>
<reference evidence="11" key="1">
    <citation type="submission" date="2021-01" db="EMBL/GenBank/DDBJ databases">
        <authorList>
            <consortium name="Genoscope - CEA"/>
            <person name="William W."/>
        </authorList>
    </citation>
    <scope>NUCLEOTIDE SEQUENCE</scope>
</reference>
<feature type="binding site" evidence="7">
    <location>
        <position position="156"/>
    </location>
    <ligand>
        <name>ATP</name>
        <dbReference type="ChEBI" id="CHEBI:30616"/>
    </ligand>
</feature>
<keyword evidence="6 7" id="KW-0067">ATP-binding</keyword>
<evidence type="ECO:0000259" key="10">
    <source>
        <dbReference type="PROSITE" id="PS50011"/>
    </source>
</evidence>
<dbReference type="GO" id="GO:0007165">
    <property type="term" value="P:signal transduction"/>
    <property type="evidence" value="ECO:0007669"/>
    <property type="project" value="TreeGrafter"/>
</dbReference>
<dbReference type="InterPro" id="IPR008271">
    <property type="entry name" value="Ser/Thr_kinase_AS"/>
</dbReference>
<dbReference type="OMA" id="ARDWKKV"/>
<dbReference type="GO" id="GO:0004674">
    <property type="term" value="F:protein serine/threonine kinase activity"/>
    <property type="evidence" value="ECO:0007669"/>
    <property type="project" value="UniProtKB-KW"/>
</dbReference>
<dbReference type="Proteomes" id="UP000688137">
    <property type="component" value="Unassembled WGS sequence"/>
</dbReference>
<dbReference type="PANTHER" id="PTHR24057:SF0">
    <property type="entry name" value="PROTEIN KINASE SHAGGY-RELATED"/>
    <property type="match status" value="1"/>
</dbReference>
<gene>
    <name evidence="11" type="ORF">PPRIM_AZ9-3.1.T0600203</name>
</gene>
<dbReference type="Pfam" id="PF00069">
    <property type="entry name" value="Pkinase"/>
    <property type="match status" value="1"/>
</dbReference>
<evidence type="ECO:0000256" key="4">
    <source>
        <dbReference type="ARBA" id="ARBA00022741"/>
    </source>
</evidence>
<keyword evidence="3" id="KW-0808">Transferase</keyword>
<dbReference type="SMART" id="SM00220">
    <property type="entry name" value="S_TKc"/>
    <property type="match status" value="1"/>
</dbReference>
<accession>A0A8S1MNC4</accession>
<evidence type="ECO:0000256" key="1">
    <source>
        <dbReference type="ARBA" id="ARBA00005527"/>
    </source>
</evidence>
<comment type="caution">
    <text evidence="11">The sequence shown here is derived from an EMBL/GenBank/DDBJ whole genome shotgun (WGS) entry which is preliminary data.</text>
</comment>
<evidence type="ECO:0000256" key="5">
    <source>
        <dbReference type="ARBA" id="ARBA00022777"/>
    </source>
</evidence>
<dbReference type="PROSITE" id="PS00108">
    <property type="entry name" value="PROTEIN_KINASE_ST"/>
    <property type="match status" value="1"/>
</dbReference>
<sequence length="470" mass="54397">MQQSASKSAKKQTNAIEKPSDSNIARRVQTETIDYDEAEQDIQSFQDISNIKFRNKLISFNKPAKKPIVKDFNTQFQLCLKNENSIKPISGTVKKCQKPQGIDKINTKSLLIPAKTTRQDYSTYTYQNLKAIGSGSFGTVYKSKVNETGEIVAIKKVLQDKRYKNRELQILQELNHHNVVKLKHSYFTPSDNKDEMYLNVVMDYYPESLYTYNKSFRQAQARMPEILVKIYSYQLLRSIYYISLLSICHRDIKPHNILVNPNHHKLELCDFGSAKKLIKTETNISYICSRCYRAPELIFGAVNYDTQIDVWSVGCVIAELFNGEPLFLGDSAVDQLIEIIKVLGTPNKVQVLSMNSDYDMQQYKFPQIKARDWKKVIKTNDQLATDLISKLLVYCPKTRFTPIQALCHPYFDQLRDLNQIKQLQEIYNFNIQELFDFSNLETNKMTNDEMKKVIPNWINCSSTKIVKTIG</sequence>
<keyword evidence="12" id="KW-1185">Reference proteome</keyword>
<dbReference type="InterPro" id="IPR039192">
    <property type="entry name" value="STKc_GSK3"/>
</dbReference>
<dbReference type="PANTHER" id="PTHR24057">
    <property type="entry name" value="GLYCOGEN SYNTHASE KINASE-3 ALPHA"/>
    <property type="match status" value="1"/>
</dbReference>
<proteinExistence type="inferred from homology"/>
<evidence type="ECO:0000256" key="8">
    <source>
        <dbReference type="RuleBase" id="RU000304"/>
    </source>
</evidence>
<feature type="region of interest" description="Disordered" evidence="9">
    <location>
        <begin position="1"/>
        <end position="28"/>
    </location>
</feature>
<dbReference type="FunFam" id="1.10.510.10:FF:000082">
    <property type="entry name" value="Shaggy-related protein kinase kappa"/>
    <property type="match status" value="1"/>
</dbReference>
<dbReference type="PROSITE" id="PS50011">
    <property type="entry name" value="PROTEIN_KINASE_DOM"/>
    <property type="match status" value="1"/>
</dbReference>
<dbReference type="CDD" id="cd14137">
    <property type="entry name" value="STKc_GSK3"/>
    <property type="match status" value="1"/>
</dbReference>
<dbReference type="InterPro" id="IPR000719">
    <property type="entry name" value="Prot_kinase_dom"/>
</dbReference>
<dbReference type="GO" id="GO:0005634">
    <property type="term" value="C:nucleus"/>
    <property type="evidence" value="ECO:0007669"/>
    <property type="project" value="TreeGrafter"/>
</dbReference>
<evidence type="ECO:0000256" key="2">
    <source>
        <dbReference type="ARBA" id="ARBA00022527"/>
    </source>
</evidence>
<dbReference type="GO" id="GO:0005737">
    <property type="term" value="C:cytoplasm"/>
    <property type="evidence" value="ECO:0007669"/>
    <property type="project" value="TreeGrafter"/>
</dbReference>
<evidence type="ECO:0000256" key="7">
    <source>
        <dbReference type="PROSITE-ProRule" id="PRU10141"/>
    </source>
</evidence>